<reference evidence="1" key="1">
    <citation type="submission" date="2019-08" db="EMBL/GenBank/DDBJ databases">
        <title>Rapid identification of Enteric Bacteria from Whole Genome Sequences (WGS) using Average Nucleotide Identity (ANI).</title>
        <authorList>
            <person name="Lane C."/>
        </authorList>
    </citation>
    <scope>NUCLEOTIDE SEQUENCE [LARGE SCALE GENOMIC DNA]</scope>
    <source>
        <strain evidence="1">2010D-8461</strain>
    </source>
</reference>
<evidence type="ECO:0000313" key="2">
    <source>
        <dbReference type="Proteomes" id="UP000364097"/>
    </source>
</evidence>
<dbReference type="EMBL" id="AACKMW020000033">
    <property type="protein sequence ID" value="MPB99292.1"/>
    <property type="molecule type" value="Genomic_DNA"/>
</dbReference>
<proteinExistence type="predicted"/>
<dbReference type="Proteomes" id="UP000364097">
    <property type="component" value="Unassembled WGS sequence"/>
</dbReference>
<sequence>MKLVKINNTYIVAETIKSFRIFQDENFIALEIFNGKKYTEYFEIFQSGKMERYYLFGANQNSKTKNILNDIDILTQKLCEVISNNLVETLALVESRKEDISFRLDDEITEILEKSELVKNIKKLVKEYENEKSNKCFLKIFKGDK</sequence>
<organism evidence="1 2">
    <name type="scientific">Campylobacter subantarcticus</name>
    <dbReference type="NCBI Taxonomy" id="497724"/>
    <lineage>
        <taxon>Bacteria</taxon>
        <taxon>Pseudomonadati</taxon>
        <taxon>Campylobacterota</taxon>
        <taxon>Epsilonproteobacteria</taxon>
        <taxon>Campylobacterales</taxon>
        <taxon>Campylobacteraceae</taxon>
        <taxon>Campylobacter</taxon>
    </lineage>
</organism>
<dbReference type="RefSeq" id="WP_052243660.1">
    <property type="nucleotide sequence ID" value="NZ_AACKMW020000033.1"/>
</dbReference>
<name>A0ABW9N5D2_9BACT</name>
<comment type="caution">
    <text evidence="1">The sequence shown here is derived from an EMBL/GenBank/DDBJ whole genome shotgun (WGS) entry which is preliminary data.</text>
</comment>
<evidence type="ECO:0000313" key="1">
    <source>
        <dbReference type="EMBL" id="MPB99292.1"/>
    </source>
</evidence>
<keyword evidence="2" id="KW-1185">Reference proteome</keyword>
<protein>
    <submittedName>
        <fullName evidence="1">Uncharacterized protein</fullName>
    </submittedName>
</protein>
<gene>
    <name evidence="1" type="ORF">A0Z09_004390</name>
</gene>
<accession>A0ABW9N5D2</accession>